<dbReference type="Gene3D" id="3.30.160.60">
    <property type="entry name" value="Classic Zinc Finger"/>
    <property type="match status" value="4"/>
</dbReference>
<feature type="compositionally biased region" description="Basic and acidic residues" evidence="8">
    <location>
        <begin position="666"/>
        <end position="675"/>
    </location>
</feature>
<feature type="region of interest" description="Disordered" evidence="8">
    <location>
        <begin position="569"/>
        <end position="620"/>
    </location>
</feature>
<dbReference type="InterPro" id="IPR050331">
    <property type="entry name" value="Zinc_finger"/>
</dbReference>
<evidence type="ECO:0000256" key="2">
    <source>
        <dbReference type="ARBA" id="ARBA00022723"/>
    </source>
</evidence>
<organism evidence="10 11">
    <name type="scientific">Purpureocillium lilacinum</name>
    <name type="common">Paecilomyces lilacinus</name>
    <dbReference type="NCBI Taxonomy" id="33203"/>
    <lineage>
        <taxon>Eukaryota</taxon>
        <taxon>Fungi</taxon>
        <taxon>Dikarya</taxon>
        <taxon>Ascomycota</taxon>
        <taxon>Pezizomycotina</taxon>
        <taxon>Sordariomycetes</taxon>
        <taxon>Hypocreomycetidae</taxon>
        <taxon>Hypocreales</taxon>
        <taxon>Ophiocordycipitaceae</taxon>
        <taxon>Purpureocillium</taxon>
    </lineage>
</organism>
<dbReference type="PROSITE" id="PS50157">
    <property type="entry name" value="ZINC_FINGER_C2H2_2"/>
    <property type="match status" value="4"/>
</dbReference>
<dbReference type="PANTHER" id="PTHR16515">
    <property type="entry name" value="PR DOMAIN ZINC FINGER PROTEIN"/>
    <property type="match status" value="1"/>
</dbReference>
<keyword evidence="4 7" id="KW-0863">Zinc-finger</keyword>
<feature type="domain" description="C2H2-type" evidence="9">
    <location>
        <begin position="851"/>
        <end position="880"/>
    </location>
</feature>
<feature type="domain" description="C2H2-type" evidence="9">
    <location>
        <begin position="746"/>
        <end position="773"/>
    </location>
</feature>
<reference evidence="10 11" key="1">
    <citation type="journal article" date="2024" name="Microbiol. Resour. Announc.">
        <title>Genome annotations for the ascomycete fungi Trichoderma harzianum, Trichoderma aggressivum, and Purpureocillium lilacinum.</title>
        <authorList>
            <person name="Beijen E.P.W."/>
            <person name="Ohm R.A."/>
        </authorList>
    </citation>
    <scope>NUCLEOTIDE SEQUENCE [LARGE SCALE GENOMIC DNA]</scope>
    <source>
        <strain evidence="10 11">CBS 150709</strain>
    </source>
</reference>
<feature type="compositionally biased region" description="Basic residues" evidence="8">
    <location>
        <begin position="839"/>
        <end position="851"/>
    </location>
</feature>
<dbReference type="InterPro" id="IPR036236">
    <property type="entry name" value="Znf_C2H2_sf"/>
</dbReference>
<feature type="domain" description="C2H2-type" evidence="9">
    <location>
        <begin position="774"/>
        <end position="803"/>
    </location>
</feature>
<dbReference type="PANTHER" id="PTHR16515:SF66">
    <property type="entry name" value="C2H2-TYPE DOMAIN-CONTAINING PROTEIN"/>
    <property type="match status" value="1"/>
</dbReference>
<keyword evidence="5" id="KW-0862">Zinc</keyword>
<feature type="compositionally biased region" description="Polar residues" evidence="8">
    <location>
        <begin position="825"/>
        <end position="838"/>
    </location>
</feature>
<feature type="compositionally biased region" description="Polar residues" evidence="8">
    <location>
        <begin position="1013"/>
        <end position="1032"/>
    </location>
</feature>
<evidence type="ECO:0000256" key="8">
    <source>
        <dbReference type="SAM" id="MobiDB-lite"/>
    </source>
</evidence>
<dbReference type="SMART" id="SM00355">
    <property type="entry name" value="ZnF_C2H2"/>
    <property type="match status" value="3"/>
</dbReference>
<protein>
    <submittedName>
        <fullName evidence="10">Transcriptional regulator family: C2H2 zinc finger</fullName>
    </submittedName>
</protein>
<evidence type="ECO:0000313" key="10">
    <source>
        <dbReference type="EMBL" id="KAK4093188.1"/>
    </source>
</evidence>
<dbReference type="PROSITE" id="PS00028">
    <property type="entry name" value="ZINC_FINGER_C2H2_1"/>
    <property type="match status" value="3"/>
</dbReference>
<feature type="compositionally biased region" description="Polar residues" evidence="8">
    <location>
        <begin position="676"/>
        <end position="691"/>
    </location>
</feature>
<proteinExistence type="predicted"/>
<gene>
    <name evidence="10" type="ORF">Purlil1_2345</name>
</gene>
<evidence type="ECO:0000256" key="6">
    <source>
        <dbReference type="ARBA" id="ARBA00023242"/>
    </source>
</evidence>
<keyword evidence="2" id="KW-0479">Metal-binding</keyword>
<feature type="compositionally biased region" description="Low complexity" evidence="8">
    <location>
        <begin position="924"/>
        <end position="934"/>
    </location>
</feature>
<feature type="compositionally biased region" description="Basic and acidic residues" evidence="8">
    <location>
        <begin position="611"/>
        <end position="620"/>
    </location>
</feature>
<dbReference type="SUPFAM" id="SSF57667">
    <property type="entry name" value="beta-beta-alpha zinc fingers"/>
    <property type="match status" value="2"/>
</dbReference>
<evidence type="ECO:0000256" key="1">
    <source>
        <dbReference type="ARBA" id="ARBA00004123"/>
    </source>
</evidence>
<comment type="caution">
    <text evidence="10">The sequence shown here is derived from an EMBL/GenBank/DDBJ whole genome shotgun (WGS) entry which is preliminary data.</text>
</comment>
<feature type="compositionally biased region" description="Low complexity" evidence="8">
    <location>
        <begin position="963"/>
        <end position="974"/>
    </location>
</feature>
<dbReference type="InterPro" id="IPR013087">
    <property type="entry name" value="Znf_C2H2_type"/>
</dbReference>
<evidence type="ECO:0000256" key="5">
    <source>
        <dbReference type="ARBA" id="ARBA00022833"/>
    </source>
</evidence>
<feature type="region of interest" description="Disordered" evidence="8">
    <location>
        <begin position="666"/>
        <end position="692"/>
    </location>
</feature>
<feature type="region of interest" description="Disordered" evidence="8">
    <location>
        <begin position="825"/>
        <end position="852"/>
    </location>
</feature>
<keyword evidence="11" id="KW-1185">Reference proteome</keyword>
<dbReference type="EMBL" id="JAWRVI010000006">
    <property type="protein sequence ID" value="KAK4093188.1"/>
    <property type="molecule type" value="Genomic_DNA"/>
</dbReference>
<accession>A0ABR0CB59</accession>
<comment type="subcellular location">
    <subcellularLocation>
        <location evidence="1">Nucleus</location>
    </subcellularLocation>
</comment>
<dbReference type="Pfam" id="PF00096">
    <property type="entry name" value="zf-C2H2"/>
    <property type="match status" value="3"/>
</dbReference>
<feature type="domain" description="C2H2-type" evidence="9">
    <location>
        <begin position="832"/>
        <end position="850"/>
    </location>
</feature>
<sequence length="1074" mass="115879">MDAAPTRNHKPIHPPRWQPSIPSPVDLSVLAAATLWPAVGSRPFQLERREHNQALPAVSQGLVPHVHPISAAAARTHSPSSCISPRASRLLPLGRPYLEHCVRPSQISPPDTHKTPRAPYIHVFGRRVACPLSASGCPFVDLAGVCTTSPVGIGRCQPSSALTVTDPGPLARCAAFCPLVTRAEPWSLVLSAEPRAASPLSIPPSPALPCVASRLAIALPLLWRVPIPVALARRAALLDTGPSARAHPCAGGFQENLWCSLFFSVFLSSLFLISHTPGRAPHTTYLTPTQHTPGLATGASASQWSRPPKYRTAALSRPFFGSCPPTGPAQVGSTPIPRRAAVPLAPTPRAGPYFAFCKPPKQNVAPRQRPACSLISFPYLFPRPVLFGHDTPESITTRLTKLHVLPSPDRGASARYVPRLPYFVPCTVAEQATPDSCRNQRPRRLGAALFEQQQLTLITRGTEVTERWKPRLRRRLQCVYGRYKLRLKEAASAHQNQHRRPPPSSQHPAAFANCIVLSPQAHWAHAGGLFSNNSPVAWSHSPAGGVTPTIGLEGFGRVSKYRGRGQATLRTERSCDGVGPTPANAFPVDTRGTSTPSPVPNGLGPATDGPRQTEKPSDSQARRWVMDLTNMLNKKGGSVSQQQLPETQDDYQLHQLPFVKQEPEMERSVSPHMSEHSSYSTPHSLSRSYGSPSAMHASMHMPTSMANAMTMPAYPEMSGGMAGVPSLAMQQMGHPNQPPPPPVKAYPCSTCGKGFARRSDLARHERIHTGVRPHVCDHPGCGKMFIQRSALTVHQRVHTGEKPHHCETCAKVCWRSALALGHQELTQESQPFSDSSSLARHRRTHSGKRPYKCPYADCQKTFTRRTTLTRHQNHHSGTIEEAAAATAAALAASKAKHVPQARSDGDHLSNHGSPMTTPSPAHRPMSMSPSMDMSGSGGMNRHPADFSQYMQQNGPLPPHLRVGSPGSASPAGGYSTNGMRPTSHPTGYGPPPTLEPSLEQHQAATGSNGGSPHMSSVGWQSPSHVPSPSHNAANYVYPEPDNYPQNAAMGQMYYGAPHQLRRPQGADSGLVHMA</sequence>
<feature type="compositionally biased region" description="Polar residues" evidence="8">
    <location>
        <begin position="976"/>
        <end position="985"/>
    </location>
</feature>
<dbReference type="Proteomes" id="UP001287286">
    <property type="component" value="Unassembled WGS sequence"/>
</dbReference>
<keyword evidence="3" id="KW-0677">Repeat</keyword>
<evidence type="ECO:0000313" key="11">
    <source>
        <dbReference type="Proteomes" id="UP001287286"/>
    </source>
</evidence>
<feature type="compositionally biased region" description="Polar residues" evidence="8">
    <location>
        <begin position="910"/>
        <end position="919"/>
    </location>
</feature>
<evidence type="ECO:0000259" key="9">
    <source>
        <dbReference type="PROSITE" id="PS50157"/>
    </source>
</evidence>
<evidence type="ECO:0000256" key="3">
    <source>
        <dbReference type="ARBA" id="ARBA00022737"/>
    </source>
</evidence>
<evidence type="ECO:0000256" key="4">
    <source>
        <dbReference type="ARBA" id="ARBA00022771"/>
    </source>
</evidence>
<feature type="region of interest" description="Disordered" evidence="8">
    <location>
        <begin position="888"/>
        <end position="1039"/>
    </location>
</feature>
<evidence type="ECO:0000256" key="7">
    <source>
        <dbReference type="PROSITE-ProRule" id="PRU00042"/>
    </source>
</evidence>
<keyword evidence="6" id="KW-0539">Nucleus</keyword>
<name>A0ABR0CB59_PURLI</name>